<evidence type="ECO:0000313" key="2">
    <source>
        <dbReference type="EMBL" id="PKI45025.1"/>
    </source>
</evidence>
<proteinExistence type="predicted"/>
<dbReference type="EMBL" id="PGOL01002804">
    <property type="protein sequence ID" value="PKI45025.1"/>
    <property type="molecule type" value="Genomic_DNA"/>
</dbReference>
<sequence length="97" mass="10674">MTEPSELSVPHARHSMGHALDEGNSHGSTLHFLPHIPSPNASSSLSFFTGTRRSRVKSDARVHTSLKTPIGSFFLYFSREGLDEKVPPMKPKTEASE</sequence>
<accession>A0A2I0ILY0</accession>
<evidence type="ECO:0000313" key="3">
    <source>
        <dbReference type="Proteomes" id="UP000233551"/>
    </source>
</evidence>
<gene>
    <name evidence="2" type="ORF">CRG98_034597</name>
</gene>
<dbReference type="AlphaFoldDB" id="A0A2I0ILY0"/>
<organism evidence="2 3">
    <name type="scientific">Punica granatum</name>
    <name type="common">Pomegranate</name>
    <dbReference type="NCBI Taxonomy" id="22663"/>
    <lineage>
        <taxon>Eukaryota</taxon>
        <taxon>Viridiplantae</taxon>
        <taxon>Streptophyta</taxon>
        <taxon>Embryophyta</taxon>
        <taxon>Tracheophyta</taxon>
        <taxon>Spermatophyta</taxon>
        <taxon>Magnoliopsida</taxon>
        <taxon>eudicotyledons</taxon>
        <taxon>Gunneridae</taxon>
        <taxon>Pentapetalae</taxon>
        <taxon>rosids</taxon>
        <taxon>malvids</taxon>
        <taxon>Myrtales</taxon>
        <taxon>Lythraceae</taxon>
        <taxon>Punica</taxon>
    </lineage>
</organism>
<comment type="caution">
    <text evidence="2">The sequence shown here is derived from an EMBL/GenBank/DDBJ whole genome shotgun (WGS) entry which is preliminary data.</text>
</comment>
<evidence type="ECO:0000256" key="1">
    <source>
        <dbReference type="SAM" id="MobiDB-lite"/>
    </source>
</evidence>
<keyword evidence="3" id="KW-1185">Reference proteome</keyword>
<feature type="region of interest" description="Disordered" evidence="1">
    <location>
        <begin position="1"/>
        <end position="46"/>
    </location>
</feature>
<name>A0A2I0ILY0_PUNGR</name>
<dbReference type="Proteomes" id="UP000233551">
    <property type="component" value="Unassembled WGS sequence"/>
</dbReference>
<protein>
    <submittedName>
        <fullName evidence="2">Uncharacterized protein</fullName>
    </submittedName>
</protein>
<reference evidence="2 3" key="1">
    <citation type="submission" date="2017-11" db="EMBL/GenBank/DDBJ databases">
        <title>De-novo sequencing of pomegranate (Punica granatum L.) genome.</title>
        <authorList>
            <person name="Akparov Z."/>
            <person name="Amiraslanov A."/>
            <person name="Hajiyeva S."/>
            <person name="Abbasov M."/>
            <person name="Kaur K."/>
            <person name="Hamwieh A."/>
            <person name="Solovyev V."/>
            <person name="Salamov A."/>
            <person name="Braich B."/>
            <person name="Kosarev P."/>
            <person name="Mahmoud A."/>
            <person name="Hajiyev E."/>
            <person name="Babayeva S."/>
            <person name="Izzatullayeva V."/>
            <person name="Mammadov A."/>
            <person name="Mammadov A."/>
            <person name="Sharifova S."/>
            <person name="Ojaghi J."/>
            <person name="Eynullazada K."/>
            <person name="Bayramov B."/>
            <person name="Abdulazimova A."/>
            <person name="Shahmuradov I."/>
        </authorList>
    </citation>
    <scope>NUCLEOTIDE SEQUENCE [LARGE SCALE GENOMIC DNA]</scope>
    <source>
        <strain evidence="3">cv. AG2017</strain>
        <tissue evidence="2">Leaf</tissue>
    </source>
</reference>